<evidence type="ECO:0000256" key="6">
    <source>
        <dbReference type="RuleBase" id="RU363034"/>
    </source>
</evidence>
<reference evidence="9 10" key="1">
    <citation type="submission" date="2020-04" db="EMBL/GenBank/DDBJ databases">
        <authorList>
            <person name="Alioto T."/>
            <person name="Alioto T."/>
            <person name="Gomez Garrido J."/>
        </authorList>
    </citation>
    <scope>NUCLEOTIDE SEQUENCE [LARGE SCALE GENOMIC DNA]</scope>
</reference>
<dbReference type="SUPFAM" id="SSF50494">
    <property type="entry name" value="Trypsin-like serine proteases"/>
    <property type="match status" value="1"/>
</dbReference>
<keyword evidence="10" id="KW-1185">Reference proteome</keyword>
<proteinExistence type="inferred from homology"/>
<dbReference type="SMART" id="SM00020">
    <property type="entry name" value="Tryp_SPc"/>
    <property type="match status" value="1"/>
</dbReference>
<keyword evidence="2 6" id="KW-0378">Hydrolase</keyword>
<feature type="signal peptide" evidence="7">
    <location>
        <begin position="1"/>
        <end position="23"/>
    </location>
</feature>
<dbReference type="PROSITE" id="PS00135">
    <property type="entry name" value="TRYPSIN_SER"/>
    <property type="match status" value="1"/>
</dbReference>
<dbReference type="GO" id="GO:0004252">
    <property type="term" value="F:serine-type endopeptidase activity"/>
    <property type="evidence" value="ECO:0007669"/>
    <property type="project" value="InterPro"/>
</dbReference>
<dbReference type="GO" id="GO:0006508">
    <property type="term" value="P:proteolysis"/>
    <property type="evidence" value="ECO:0007669"/>
    <property type="project" value="UniProtKB-KW"/>
</dbReference>
<keyword evidence="1 6" id="KW-0645">Protease</keyword>
<dbReference type="EMBL" id="CADEPI010000005">
    <property type="protein sequence ID" value="CAB3361303.1"/>
    <property type="molecule type" value="Genomic_DNA"/>
</dbReference>
<evidence type="ECO:0000313" key="9">
    <source>
        <dbReference type="EMBL" id="CAB3361303.1"/>
    </source>
</evidence>
<organism evidence="9 10">
    <name type="scientific">Cloeon dipterum</name>
    <dbReference type="NCBI Taxonomy" id="197152"/>
    <lineage>
        <taxon>Eukaryota</taxon>
        <taxon>Metazoa</taxon>
        <taxon>Ecdysozoa</taxon>
        <taxon>Arthropoda</taxon>
        <taxon>Hexapoda</taxon>
        <taxon>Insecta</taxon>
        <taxon>Pterygota</taxon>
        <taxon>Palaeoptera</taxon>
        <taxon>Ephemeroptera</taxon>
        <taxon>Pisciforma</taxon>
        <taxon>Baetidae</taxon>
        <taxon>Cloeon</taxon>
    </lineage>
</organism>
<dbReference type="AlphaFoldDB" id="A0A8S1C293"/>
<dbReference type="PROSITE" id="PS50240">
    <property type="entry name" value="TRYPSIN_DOM"/>
    <property type="match status" value="1"/>
</dbReference>
<dbReference type="InterPro" id="IPR018114">
    <property type="entry name" value="TRYPSIN_HIS"/>
</dbReference>
<dbReference type="InterPro" id="IPR043504">
    <property type="entry name" value="Peptidase_S1_PA_chymotrypsin"/>
</dbReference>
<dbReference type="InterPro" id="IPR001314">
    <property type="entry name" value="Peptidase_S1A"/>
</dbReference>
<dbReference type="PANTHER" id="PTHR24276:SF91">
    <property type="entry name" value="AT26814P-RELATED"/>
    <property type="match status" value="1"/>
</dbReference>
<evidence type="ECO:0000313" key="10">
    <source>
        <dbReference type="Proteomes" id="UP000494165"/>
    </source>
</evidence>
<dbReference type="PANTHER" id="PTHR24276">
    <property type="entry name" value="POLYSERASE-RELATED"/>
    <property type="match status" value="1"/>
</dbReference>
<dbReference type="Pfam" id="PF00089">
    <property type="entry name" value="Trypsin"/>
    <property type="match status" value="1"/>
</dbReference>
<name>A0A8S1C293_9INSE</name>
<dbReference type="InterPro" id="IPR050430">
    <property type="entry name" value="Peptidase_S1"/>
</dbReference>
<evidence type="ECO:0000256" key="7">
    <source>
        <dbReference type="SAM" id="SignalP"/>
    </source>
</evidence>
<evidence type="ECO:0000259" key="8">
    <source>
        <dbReference type="PROSITE" id="PS50240"/>
    </source>
</evidence>
<keyword evidence="7" id="KW-0732">Signal</keyword>
<protein>
    <recommendedName>
        <fullName evidence="8">Peptidase S1 domain-containing protein</fullName>
    </recommendedName>
</protein>
<feature type="domain" description="Peptidase S1" evidence="8">
    <location>
        <begin position="51"/>
        <end position="301"/>
    </location>
</feature>
<evidence type="ECO:0000256" key="1">
    <source>
        <dbReference type="ARBA" id="ARBA00022670"/>
    </source>
</evidence>
<dbReference type="Proteomes" id="UP000494165">
    <property type="component" value="Unassembled WGS sequence"/>
</dbReference>
<dbReference type="InterPro" id="IPR001254">
    <property type="entry name" value="Trypsin_dom"/>
</dbReference>
<dbReference type="InterPro" id="IPR033116">
    <property type="entry name" value="TRYPSIN_SER"/>
</dbReference>
<comment type="similarity">
    <text evidence="5">Belongs to the peptidase S1 family. CLIP subfamily.</text>
</comment>
<evidence type="ECO:0000256" key="3">
    <source>
        <dbReference type="ARBA" id="ARBA00022825"/>
    </source>
</evidence>
<dbReference type="FunFam" id="2.40.10.10:FF:000002">
    <property type="entry name" value="Transmembrane protease serine"/>
    <property type="match status" value="1"/>
</dbReference>
<accession>A0A8S1C293</accession>
<keyword evidence="4" id="KW-1015">Disulfide bond</keyword>
<sequence length="303" mass="32520">MFSATTVSLLIVVVLGASHSTDANFLENPEAVNEDWLGSQLFPKPSVDGKIVGGSAAQIKDFPYQLSMRFRGRHICGASIISPEYALTAAHCIESSRSASRISLRAGSSALYSGGTRHDVEVALVHPQYTQYKQDYDVAILKVRIFDYVTFVNLFDNLNFLLQVKQPFILNEFSSPIDLPQSGSEVQPGTMALTTGWGVTREGSLSPAFRLQSVAVPIMDRTECATNYIAYGDMTPRMLCAGFRQGQKDACQGDSGGPLAAGGVLVGIVSWGAGCARPGLPGVYTNLADLEIRSWITTNTGGP</sequence>
<evidence type="ECO:0000256" key="5">
    <source>
        <dbReference type="ARBA" id="ARBA00024195"/>
    </source>
</evidence>
<feature type="chain" id="PRO_5035896716" description="Peptidase S1 domain-containing protein" evidence="7">
    <location>
        <begin position="24"/>
        <end position="303"/>
    </location>
</feature>
<evidence type="ECO:0000256" key="4">
    <source>
        <dbReference type="ARBA" id="ARBA00023157"/>
    </source>
</evidence>
<dbReference type="FunFam" id="2.40.10.10:FF:000068">
    <property type="entry name" value="transmembrane protease serine 2"/>
    <property type="match status" value="1"/>
</dbReference>
<dbReference type="PRINTS" id="PR00722">
    <property type="entry name" value="CHYMOTRYPSIN"/>
</dbReference>
<evidence type="ECO:0000256" key="2">
    <source>
        <dbReference type="ARBA" id="ARBA00022801"/>
    </source>
</evidence>
<comment type="caution">
    <text evidence="9">The sequence shown here is derived from an EMBL/GenBank/DDBJ whole genome shotgun (WGS) entry which is preliminary data.</text>
</comment>
<dbReference type="InterPro" id="IPR009003">
    <property type="entry name" value="Peptidase_S1_PA"/>
</dbReference>
<dbReference type="PROSITE" id="PS00134">
    <property type="entry name" value="TRYPSIN_HIS"/>
    <property type="match status" value="1"/>
</dbReference>
<keyword evidence="3 6" id="KW-0720">Serine protease</keyword>
<dbReference type="OrthoDB" id="10059102at2759"/>
<dbReference type="Gene3D" id="2.40.10.10">
    <property type="entry name" value="Trypsin-like serine proteases"/>
    <property type="match status" value="3"/>
</dbReference>
<gene>
    <name evidence="9" type="ORF">CLODIP_2_CD11504</name>
</gene>
<dbReference type="CDD" id="cd00190">
    <property type="entry name" value="Tryp_SPc"/>
    <property type="match status" value="1"/>
</dbReference>